<sequence>MRRLFLLLAAFAYMVLLIEAVRATVAWWRGEAALGPLDFALIGLLPLLVWVWLRYFSVFRKDCSKGACLLPEERGGPRPGSGA</sequence>
<organism evidence="2 3">
    <name type="scientific">Candidatus Desulfobacillus denitrificans</name>
    <dbReference type="NCBI Taxonomy" id="2608985"/>
    <lineage>
        <taxon>Bacteria</taxon>
        <taxon>Pseudomonadati</taxon>
        <taxon>Pseudomonadota</taxon>
        <taxon>Betaproteobacteria</taxon>
        <taxon>Candidatus Desulfobacillus</taxon>
    </lineage>
</organism>
<keyword evidence="1" id="KW-0472">Membrane</keyword>
<accession>A0A809R2L6</accession>
<name>A0A809R2L6_9PROT</name>
<evidence type="ECO:0000313" key="3">
    <source>
        <dbReference type="Proteomes" id="UP000662914"/>
    </source>
</evidence>
<evidence type="ECO:0000313" key="2">
    <source>
        <dbReference type="EMBL" id="BBO21850.1"/>
    </source>
</evidence>
<keyword evidence="1" id="KW-1133">Transmembrane helix</keyword>
<dbReference type="EMBL" id="AP021857">
    <property type="protein sequence ID" value="BBO21850.1"/>
    <property type="molecule type" value="Genomic_DNA"/>
</dbReference>
<dbReference type="Proteomes" id="UP000662914">
    <property type="component" value="Chromosome"/>
</dbReference>
<reference evidence="2" key="1">
    <citation type="journal article" name="DNA Res.">
        <title>The physiological potential of anammox bacteria as revealed by their core genome structure.</title>
        <authorList>
            <person name="Okubo T."/>
            <person name="Toyoda A."/>
            <person name="Fukuhara K."/>
            <person name="Uchiyama I."/>
            <person name="Harigaya Y."/>
            <person name="Kuroiwa M."/>
            <person name="Suzuki T."/>
            <person name="Murakami Y."/>
            <person name="Suwa Y."/>
            <person name="Takami H."/>
        </authorList>
    </citation>
    <scope>NUCLEOTIDE SEQUENCE</scope>
    <source>
        <strain evidence="2">317325-3</strain>
    </source>
</reference>
<protein>
    <submittedName>
        <fullName evidence="2">Uncharacterized protein</fullName>
    </submittedName>
</protein>
<gene>
    <name evidence="2" type="ORF">DSYM_25490</name>
</gene>
<proteinExistence type="predicted"/>
<dbReference type="AlphaFoldDB" id="A0A809R2L6"/>
<evidence type="ECO:0000256" key="1">
    <source>
        <dbReference type="SAM" id="Phobius"/>
    </source>
</evidence>
<dbReference type="KEGG" id="ddz:DSYM_25490"/>
<keyword evidence="1" id="KW-0812">Transmembrane</keyword>
<feature type="transmembrane region" description="Helical" evidence="1">
    <location>
        <begin position="33"/>
        <end position="53"/>
    </location>
</feature>